<evidence type="ECO:0000256" key="4">
    <source>
        <dbReference type="ARBA" id="ARBA00022448"/>
    </source>
</evidence>
<keyword evidence="18" id="KW-1185">Reference proteome</keyword>
<keyword evidence="9" id="KW-0106">Calcium</keyword>
<dbReference type="GO" id="GO:2001256">
    <property type="term" value="P:regulation of store-operated calcium entry"/>
    <property type="evidence" value="ECO:0007669"/>
    <property type="project" value="InterPro"/>
</dbReference>
<feature type="region of interest" description="Disordered" evidence="14">
    <location>
        <begin position="236"/>
        <end position="285"/>
    </location>
</feature>
<comment type="similarity">
    <text evidence="2">Belongs to the SARAF family.</text>
</comment>
<keyword evidence="10 15" id="KW-1133">Transmembrane helix</keyword>
<feature type="compositionally biased region" description="Gly residues" evidence="14">
    <location>
        <begin position="186"/>
        <end position="202"/>
    </location>
</feature>
<keyword evidence="12 15" id="KW-0472">Membrane</keyword>
<dbReference type="InterPro" id="IPR009567">
    <property type="entry name" value="SARAF"/>
</dbReference>
<protein>
    <recommendedName>
        <fullName evidence="3">Store-operated calcium entry-associated regulatory factor</fullName>
    </recommendedName>
    <alternativeName>
        <fullName evidence="13">Transmembrane protein 66</fullName>
    </alternativeName>
</protein>
<dbReference type="GO" id="GO:0006816">
    <property type="term" value="P:calcium ion transport"/>
    <property type="evidence" value="ECO:0007669"/>
    <property type="project" value="UniProtKB-KW"/>
</dbReference>
<name>A0A8K0T4E1_9HYPO</name>
<evidence type="ECO:0000256" key="14">
    <source>
        <dbReference type="SAM" id="MobiDB-lite"/>
    </source>
</evidence>
<keyword evidence="8" id="KW-0256">Endoplasmic reticulum</keyword>
<reference evidence="17" key="1">
    <citation type="journal article" date="2021" name="Nat. Commun.">
        <title>Genetic determinants of endophytism in the Arabidopsis root mycobiome.</title>
        <authorList>
            <person name="Mesny F."/>
            <person name="Miyauchi S."/>
            <person name="Thiergart T."/>
            <person name="Pickel B."/>
            <person name="Atanasova L."/>
            <person name="Karlsson M."/>
            <person name="Huettel B."/>
            <person name="Barry K.W."/>
            <person name="Haridas S."/>
            <person name="Chen C."/>
            <person name="Bauer D."/>
            <person name="Andreopoulos W."/>
            <person name="Pangilinan J."/>
            <person name="LaButti K."/>
            <person name="Riley R."/>
            <person name="Lipzen A."/>
            <person name="Clum A."/>
            <person name="Drula E."/>
            <person name="Henrissat B."/>
            <person name="Kohler A."/>
            <person name="Grigoriev I.V."/>
            <person name="Martin F.M."/>
            <person name="Hacquard S."/>
        </authorList>
    </citation>
    <scope>NUCLEOTIDE SEQUENCE</scope>
    <source>
        <strain evidence="17">MPI-CAGE-CH-0235</strain>
    </source>
</reference>
<feature type="transmembrane region" description="Helical" evidence="15">
    <location>
        <begin position="156"/>
        <end position="176"/>
    </location>
</feature>
<evidence type="ECO:0000256" key="6">
    <source>
        <dbReference type="ARBA" id="ARBA00022692"/>
    </source>
</evidence>
<keyword evidence="7 16" id="KW-0732">Signal</keyword>
<evidence type="ECO:0000256" key="11">
    <source>
        <dbReference type="ARBA" id="ARBA00023065"/>
    </source>
</evidence>
<evidence type="ECO:0000256" key="5">
    <source>
        <dbReference type="ARBA" id="ARBA00022568"/>
    </source>
</evidence>
<accession>A0A8K0T4E1</accession>
<organism evidence="17 18">
    <name type="scientific">Stachybotrys elegans</name>
    <dbReference type="NCBI Taxonomy" id="80388"/>
    <lineage>
        <taxon>Eukaryota</taxon>
        <taxon>Fungi</taxon>
        <taxon>Dikarya</taxon>
        <taxon>Ascomycota</taxon>
        <taxon>Pezizomycotina</taxon>
        <taxon>Sordariomycetes</taxon>
        <taxon>Hypocreomycetidae</taxon>
        <taxon>Hypocreales</taxon>
        <taxon>Stachybotryaceae</taxon>
        <taxon>Stachybotrys</taxon>
    </lineage>
</organism>
<evidence type="ECO:0000313" key="17">
    <source>
        <dbReference type="EMBL" id="KAH7329141.1"/>
    </source>
</evidence>
<comment type="caution">
    <text evidence="17">The sequence shown here is derived from an EMBL/GenBank/DDBJ whole genome shotgun (WGS) entry which is preliminary data.</text>
</comment>
<feature type="signal peptide" evidence="16">
    <location>
        <begin position="1"/>
        <end position="18"/>
    </location>
</feature>
<dbReference type="AlphaFoldDB" id="A0A8K0T4E1"/>
<evidence type="ECO:0000256" key="8">
    <source>
        <dbReference type="ARBA" id="ARBA00022824"/>
    </source>
</evidence>
<sequence>MHLNNVALLLTLPALAVAARPKDAILLSNVQSLTLRGNGAKTTHRRVSSIPQLKCVSSKAICNLFQIDSMRCTNEGSSYSDEDIEWSCTASLPEDLKLTSTEVICEGYSSADDPYVLKGSCGVEYRLALTKKGQARYPSIAKGEPWFGSGRGDSNLPGILFALIFISVVIWILWSAGQGVRRGPQRYGGGGGGGGWGPGWGPGNDPPPPYPGTKPDQQGWRPGFWTGVAGGAAATYMAGNRNRTQQYDNGWAGSGRPYSTRSSSSASSSSSARHQSTGYGSTSRR</sequence>
<dbReference type="Proteomes" id="UP000813444">
    <property type="component" value="Unassembled WGS sequence"/>
</dbReference>
<keyword evidence="6 15" id="KW-0812">Transmembrane</keyword>
<evidence type="ECO:0000256" key="2">
    <source>
        <dbReference type="ARBA" id="ARBA00006833"/>
    </source>
</evidence>
<feature type="chain" id="PRO_5035469351" description="Store-operated calcium entry-associated regulatory factor" evidence="16">
    <location>
        <begin position="19"/>
        <end position="285"/>
    </location>
</feature>
<proteinExistence type="inferred from homology"/>
<evidence type="ECO:0000256" key="10">
    <source>
        <dbReference type="ARBA" id="ARBA00022989"/>
    </source>
</evidence>
<dbReference type="EMBL" id="JAGPNK010000001">
    <property type="protein sequence ID" value="KAH7329141.1"/>
    <property type="molecule type" value="Genomic_DNA"/>
</dbReference>
<keyword evidence="11" id="KW-0406">Ion transport</keyword>
<evidence type="ECO:0000256" key="16">
    <source>
        <dbReference type="SAM" id="SignalP"/>
    </source>
</evidence>
<keyword evidence="4" id="KW-0813">Transport</keyword>
<evidence type="ECO:0000256" key="1">
    <source>
        <dbReference type="ARBA" id="ARBA00004115"/>
    </source>
</evidence>
<evidence type="ECO:0000256" key="3">
    <source>
        <dbReference type="ARBA" id="ARBA00016584"/>
    </source>
</evidence>
<comment type="subcellular location">
    <subcellularLocation>
        <location evidence="1">Endoplasmic reticulum membrane</location>
        <topology evidence="1">Single-pass type I membrane protein</topology>
    </subcellularLocation>
</comment>
<dbReference type="PANTHER" id="PTHR15929:SF0">
    <property type="entry name" value="STORE-OPERATED CALCIUM ENTRY-ASSOCIATED REGULATORY FACTOR"/>
    <property type="match status" value="1"/>
</dbReference>
<gene>
    <name evidence="17" type="ORF">B0I35DRAFT_473770</name>
</gene>
<dbReference type="OrthoDB" id="20303at2759"/>
<dbReference type="PANTHER" id="PTHR15929">
    <property type="entry name" value="STORE-OPERATED CALCIUM ENTRY-ASSOCIATED REGULATORY FACTOR"/>
    <property type="match status" value="1"/>
</dbReference>
<evidence type="ECO:0000313" key="18">
    <source>
        <dbReference type="Proteomes" id="UP000813444"/>
    </source>
</evidence>
<evidence type="ECO:0000256" key="12">
    <source>
        <dbReference type="ARBA" id="ARBA00023136"/>
    </source>
</evidence>
<dbReference type="GO" id="GO:0005789">
    <property type="term" value="C:endoplasmic reticulum membrane"/>
    <property type="evidence" value="ECO:0007669"/>
    <property type="project" value="UniProtKB-SubCell"/>
</dbReference>
<feature type="compositionally biased region" description="Polar residues" evidence="14">
    <location>
        <begin position="273"/>
        <end position="285"/>
    </location>
</feature>
<evidence type="ECO:0000256" key="15">
    <source>
        <dbReference type="SAM" id="Phobius"/>
    </source>
</evidence>
<keyword evidence="5" id="KW-0109">Calcium transport</keyword>
<evidence type="ECO:0000256" key="13">
    <source>
        <dbReference type="ARBA" id="ARBA00031116"/>
    </source>
</evidence>
<evidence type="ECO:0000256" key="7">
    <source>
        <dbReference type="ARBA" id="ARBA00022729"/>
    </source>
</evidence>
<feature type="compositionally biased region" description="Low complexity" evidence="14">
    <location>
        <begin position="262"/>
        <end position="272"/>
    </location>
</feature>
<dbReference type="Pfam" id="PF06682">
    <property type="entry name" value="SARAF"/>
    <property type="match status" value="1"/>
</dbReference>
<evidence type="ECO:0000256" key="9">
    <source>
        <dbReference type="ARBA" id="ARBA00022837"/>
    </source>
</evidence>
<feature type="region of interest" description="Disordered" evidence="14">
    <location>
        <begin position="185"/>
        <end position="224"/>
    </location>
</feature>